<dbReference type="RefSeq" id="WP_338238608.1">
    <property type="nucleotide sequence ID" value="NZ_BQKE01000003.1"/>
</dbReference>
<dbReference type="InterPro" id="IPR037026">
    <property type="entry name" value="Vgr_OB-fold_dom_sf"/>
</dbReference>
<dbReference type="EMBL" id="BQKE01000003">
    <property type="protein sequence ID" value="GJM63445.1"/>
    <property type="molecule type" value="Genomic_DNA"/>
</dbReference>
<evidence type="ECO:0000259" key="1">
    <source>
        <dbReference type="Pfam" id="PF04717"/>
    </source>
</evidence>
<dbReference type="InterPro" id="IPR006531">
    <property type="entry name" value="Gp5/Vgr_OB"/>
</dbReference>
<comment type="caution">
    <text evidence="2">The sequence shown here is derived from an EMBL/GenBank/DDBJ whole genome shotgun (WGS) entry which is preliminary data.</text>
</comment>
<sequence length="578" mass="63795">MEHQSHHYQECLLKVNGKVIDGIEKYINQVNIYKNINQLNRAEILINNPIDNNERKINSLYADMAIGDEIAISCKDINETVLFTGLLMGINHQYANGSAFVTLDVMDKAVLLKGKRNNRIFLEKGDDEILQEIGQENGIEVSFEGKATPLEQVLQYQTSDWNFMLQRAYNTAAFCINEEGAVKFIQAHSGKFDELEIELTDKTEYNLAATATQQIKSSVAYGWSADDQEMIESSAPETIAPTHPFLNDKICEVSGGEEYMVSSNQPHAVEQLELIAAAREQLRKLDQITGTITIPTEEALPIGQMVNFSGENHVIAGEMFLGGIEYEYTGNKWYTHLQIGLPEPSENLKLPESAPTFIGIVKTLEGDPLGQYRISVTLPAFQQDDFPVWARLSQQYASATAGSWILPEINDEVILTFLDGKMESPIIIGSVYNKVNTPPEDFVQEDTNFKKGWISPEKLKLILDDELKTITIETPAGNTIILDDEENAITIRDAHGNEGIFNEEGISLNSIKDINLNAEADINLTASGNIVNTASGDFSAEGMNINQKASSAFAAEGANAELKGSGQTVIKGGMVMIN</sequence>
<proteinExistence type="predicted"/>
<protein>
    <recommendedName>
        <fullName evidence="1">Gp5/Type VI secretion system Vgr protein OB-fold domain-containing protein</fullName>
    </recommendedName>
</protein>
<dbReference type="Pfam" id="PF04717">
    <property type="entry name" value="Phage_base_V"/>
    <property type="match status" value="1"/>
</dbReference>
<dbReference type="Gene3D" id="3.55.50.10">
    <property type="entry name" value="Baseplate protein-like domains"/>
    <property type="match status" value="1"/>
</dbReference>
<dbReference type="SUPFAM" id="SSF69349">
    <property type="entry name" value="Phage fibre proteins"/>
    <property type="match status" value="1"/>
</dbReference>
<dbReference type="AlphaFoldDB" id="A0AAN5AL25"/>
<dbReference type="SUPFAM" id="SSF69255">
    <property type="entry name" value="gp5 N-terminal domain-like"/>
    <property type="match status" value="1"/>
</dbReference>
<accession>A0AAN5AL25</accession>
<organism evidence="2 3">
    <name type="scientific">Persicobacter diffluens</name>
    <dbReference type="NCBI Taxonomy" id="981"/>
    <lineage>
        <taxon>Bacteria</taxon>
        <taxon>Pseudomonadati</taxon>
        <taxon>Bacteroidota</taxon>
        <taxon>Cytophagia</taxon>
        <taxon>Cytophagales</taxon>
        <taxon>Persicobacteraceae</taxon>
        <taxon>Persicobacter</taxon>
    </lineage>
</organism>
<dbReference type="Gene3D" id="2.30.110.50">
    <property type="match status" value="1"/>
</dbReference>
<evidence type="ECO:0000313" key="2">
    <source>
        <dbReference type="EMBL" id="GJM63445.1"/>
    </source>
</evidence>
<dbReference type="Gene3D" id="2.40.50.230">
    <property type="entry name" value="Gp5 N-terminal domain"/>
    <property type="match status" value="1"/>
</dbReference>
<dbReference type="Pfam" id="PF05954">
    <property type="entry name" value="Phage_GPD"/>
    <property type="match status" value="1"/>
</dbReference>
<evidence type="ECO:0000313" key="3">
    <source>
        <dbReference type="Proteomes" id="UP001310022"/>
    </source>
</evidence>
<reference evidence="2 3" key="1">
    <citation type="submission" date="2021-12" db="EMBL/GenBank/DDBJ databases">
        <title>Genome sequencing of bacteria with rrn-lacking chromosome and rrn-plasmid.</title>
        <authorList>
            <person name="Anda M."/>
            <person name="Iwasaki W."/>
        </authorList>
    </citation>
    <scope>NUCLEOTIDE SEQUENCE [LARGE SCALE GENOMIC DNA]</scope>
    <source>
        <strain evidence="2 3">NBRC 15940</strain>
    </source>
</reference>
<name>A0AAN5AL25_9BACT</name>
<dbReference type="SUPFAM" id="SSF69279">
    <property type="entry name" value="Phage tail proteins"/>
    <property type="match status" value="1"/>
</dbReference>
<gene>
    <name evidence="2" type="ORF">PEDI_39970</name>
</gene>
<feature type="domain" description="Gp5/Type VI secretion system Vgr protein OB-fold" evidence="1">
    <location>
        <begin position="358"/>
        <end position="432"/>
    </location>
</feature>
<dbReference type="Proteomes" id="UP001310022">
    <property type="component" value="Unassembled WGS sequence"/>
</dbReference>
<keyword evidence="3" id="KW-1185">Reference proteome</keyword>